<evidence type="ECO:0000313" key="2">
    <source>
        <dbReference type="Proteomes" id="UP000714618"/>
    </source>
</evidence>
<accession>A0A9N8K9F5</accession>
<keyword evidence="2" id="KW-1185">Reference proteome</keyword>
<evidence type="ECO:0000313" key="1">
    <source>
        <dbReference type="EMBL" id="CAD0101282.1"/>
    </source>
</evidence>
<reference evidence="1" key="1">
    <citation type="submission" date="2020-06" db="EMBL/GenBank/DDBJ databases">
        <authorList>
            <person name="Onetto C."/>
        </authorList>
    </citation>
    <scope>NUCLEOTIDE SEQUENCE</scope>
</reference>
<organism evidence="1 2">
    <name type="scientific">Aureobasidium mustum</name>
    <dbReference type="NCBI Taxonomy" id="2773714"/>
    <lineage>
        <taxon>Eukaryota</taxon>
        <taxon>Fungi</taxon>
        <taxon>Dikarya</taxon>
        <taxon>Ascomycota</taxon>
        <taxon>Pezizomycotina</taxon>
        <taxon>Dothideomycetes</taxon>
        <taxon>Dothideomycetidae</taxon>
        <taxon>Dothideales</taxon>
        <taxon>Saccotheciaceae</taxon>
        <taxon>Aureobasidium</taxon>
    </lineage>
</organism>
<protein>
    <submittedName>
        <fullName evidence="1">Uncharacterized protein</fullName>
    </submittedName>
</protein>
<sequence length="236" mass="27707">MTSTNETGLTNAVRINSSVSQKLYGRPIFESVTLWDVYVQKMMRPSAPHDQASQIARRIGTPLRAYLEHRHERSDQVRMDWSYAVFLHMSCKLDTKQDSINWGWASDYWKMNSGDAYVIREDGKPLCPRLLEVLCAWCYQELQPKFQIAMEEYYDRFVDKRKDVLALITKENFEAYKEKFEREGKTADYGFDDFDFASAEEVYEEILRTGQIQDQNASAREKTTTRIESRAAYLIR</sequence>
<dbReference type="Proteomes" id="UP000714618">
    <property type="component" value="Unassembled WGS sequence"/>
</dbReference>
<dbReference type="EMBL" id="CAIJEO010000013">
    <property type="protein sequence ID" value="CAD0101282.1"/>
    <property type="molecule type" value="Genomic_DNA"/>
</dbReference>
<dbReference type="OrthoDB" id="437457at2759"/>
<dbReference type="AlphaFoldDB" id="A0A9N8K9F5"/>
<gene>
    <name evidence="1" type="ORF">AWRI4233_LOCUS10107</name>
</gene>
<name>A0A9N8K9F5_9PEZI</name>
<comment type="caution">
    <text evidence="1">The sequence shown here is derived from an EMBL/GenBank/DDBJ whole genome shotgun (WGS) entry which is preliminary data.</text>
</comment>
<proteinExistence type="predicted"/>